<proteinExistence type="predicted"/>
<organism evidence="1 2">
    <name type="scientific">Fictibacillus macauensis ZFHKF-1</name>
    <dbReference type="NCBI Taxonomy" id="1196324"/>
    <lineage>
        <taxon>Bacteria</taxon>
        <taxon>Bacillati</taxon>
        <taxon>Bacillota</taxon>
        <taxon>Bacilli</taxon>
        <taxon>Bacillales</taxon>
        <taxon>Fictibacillaceae</taxon>
        <taxon>Fictibacillus</taxon>
    </lineage>
</organism>
<dbReference type="PATRIC" id="fig|1196324.3.peg.305"/>
<reference evidence="1 2" key="1">
    <citation type="journal article" date="2012" name="J. Bacteriol.">
        <title>Genome of Bacillus macauensis ZFHKF-1, a Long-Chain-Forming Bacterium.</title>
        <authorList>
            <person name="Cai L."/>
            <person name="Zhang T."/>
        </authorList>
    </citation>
    <scope>NUCLEOTIDE SEQUENCE [LARGE SCALE GENOMIC DNA]</scope>
    <source>
        <strain evidence="1 2">ZFHKF-1</strain>
    </source>
</reference>
<keyword evidence="2" id="KW-1185">Reference proteome</keyword>
<evidence type="ECO:0000313" key="1">
    <source>
        <dbReference type="EMBL" id="EIT87186.1"/>
    </source>
</evidence>
<dbReference type="EMBL" id="AKKV01000017">
    <property type="protein sequence ID" value="EIT87186.1"/>
    <property type="molecule type" value="Genomic_DNA"/>
</dbReference>
<gene>
    <name evidence="1" type="ORF">A374_01534</name>
</gene>
<dbReference type="AlphaFoldDB" id="I8J5V4"/>
<dbReference type="OrthoDB" id="2940425at2"/>
<protein>
    <submittedName>
        <fullName evidence="1">Rhoptry protein</fullName>
    </submittedName>
</protein>
<dbReference type="RefSeq" id="WP_007200409.1">
    <property type="nucleotide sequence ID" value="NZ_AKKV01000017.1"/>
</dbReference>
<sequence>MNYPYKITRDPIGDLTIKLPKEIEIFQNFVGVIYTEEGALEIVECIDKVIDGTYEHFEYSINGISVDIKKEETVVHNPFYEQNDLLYEDTMETNQFRELVLIWKDEVLGNPEY</sequence>
<evidence type="ECO:0000313" key="2">
    <source>
        <dbReference type="Proteomes" id="UP000004080"/>
    </source>
</evidence>
<dbReference type="Proteomes" id="UP000004080">
    <property type="component" value="Unassembled WGS sequence"/>
</dbReference>
<accession>I8J5V4</accession>
<name>I8J5V4_9BACL</name>
<comment type="caution">
    <text evidence="1">The sequence shown here is derived from an EMBL/GenBank/DDBJ whole genome shotgun (WGS) entry which is preliminary data.</text>
</comment>